<sequence length="40" mass="4580">LRDICVLNRVPIRSIHPIWDSNTRLDVNNESEGEAMTGEE</sequence>
<name>A0A0R3UC67_MESCO</name>
<organism evidence="1">
    <name type="scientific">Mesocestoides corti</name>
    <name type="common">Flatworm</name>
    <dbReference type="NCBI Taxonomy" id="53468"/>
    <lineage>
        <taxon>Eukaryota</taxon>
        <taxon>Metazoa</taxon>
        <taxon>Spiralia</taxon>
        <taxon>Lophotrochozoa</taxon>
        <taxon>Platyhelminthes</taxon>
        <taxon>Cestoda</taxon>
        <taxon>Eucestoda</taxon>
        <taxon>Cyclophyllidea</taxon>
        <taxon>Mesocestoididae</taxon>
        <taxon>Mesocestoides</taxon>
    </lineage>
</organism>
<reference evidence="1" key="1">
    <citation type="submission" date="2017-02" db="UniProtKB">
        <authorList>
            <consortium name="WormBaseParasite"/>
        </authorList>
    </citation>
    <scope>IDENTIFICATION</scope>
</reference>
<dbReference type="AlphaFoldDB" id="A0A0R3UC67"/>
<proteinExistence type="predicted"/>
<protein>
    <submittedName>
        <fullName evidence="1">BFN domain-containing protein</fullName>
    </submittedName>
</protein>
<accession>A0A0R3UC67</accession>
<evidence type="ECO:0000313" key="1">
    <source>
        <dbReference type="WBParaSite" id="MCOS_0000451501-mRNA-1"/>
    </source>
</evidence>
<dbReference type="WBParaSite" id="MCOS_0000451501-mRNA-1">
    <property type="protein sequence ID" value="MCOS_0000451501-mRNA-1"/>
    <property type="gene ID" value="MCOS_0000451501"/>
</dbReference>